<dbReference type="InterPro" id="IPR023753">
    <property type="entry name" value="FAD/NAD-binding_dom"/>
</dbReference>
<keyword evidence="4" id="KW-1185">Reference proteome</keyword>
<dbReference type="PANTHER" id="PTHR42842">
    <property type="entry name" value="FAD/NAD(P)-BINDING OXIDOREDUCTASE"/>
    <property type="match status" value="1"/>
</dbReference>
<dbReference type="SUPFAM" id="SSF51905">
    <property type="entry name" value="FAD/NAD(P)-binding domain"/>
    <property type="match status" value="1"/>
</dbReference>
<dbReference type="PANTHER" id="PTHR42842:SF3">
    <property type="entry name" value="FAD_NAD(P)-BINDING OXIDOREDUCTASE FAMILY PROTEIN"/>
    <property type="match status" value="1"/>
</dbReference>
<proteinExistence type="predicted"/>
<dbReference type="STRING" id="1121420.SAMN02746098_05017"/>
<dbReference type="InterPro" id="IPR036188">
    <property type="entry name" value="FAD/NAD-bd_sf"/>
</dbReference>
<evidence type="ECO:0008006" key="5">
    <source>
        <dbReference type="Google" id="ProtNLM"/>
    </source>
</evidence>
<dbReference type="Pfam" id="PF21688">
    <property type="entry name" value="FAD-depend_C"/>
    <property type="match status" value="1"/>
</dbReference>
<name>A0A1M6FW45_9FIRM</name>
<evidence type="ECO:0000313" key="4">
    <source>
        <dbReference type="Proteomes" id="UP000183954"/>
    </source>
</evidence>
<dbReference type="GO" id="GO:0016491">
    <property type="term" value="F:oxidoreductase activity"/>
    <property type="evidence" value="ECO:0007669"/>
    <property type="project" value="InterPro"/>
</dbReference>
<reference evidence="4" key="1">
    <citation type="submission" date="2016-11" db="EMBL/GenBank/DDBJ databases">
        <authorList>
            <person name="Varghese N."/>
            <person name="Submissions S."/>
        </authorList>
    </citation>
    <scope>NUCLEOTIDE SEQUENCE [LARGE SCALE GENOMIC DNA]</scope>
    <source>
        <strain evidence="4">DSM 15449</strain>
    </source>
</reference>
<accession>A0A1M6FW45</accession>
<evidence type="ECO:0000313" key="3">
    <source>
        <dbReference type="EMBL" id="SHJ01907.1"/>
    </source>
</evidence>
<dbReference type="Proteomes" id="UP000183954">
    <property type="component" value="Unassembled WGS sequence"/>
</dbReference>
<protein>
    <recommendedName>
        <fullName evidence="5">FAD/NAD(P)-binding domain-containing protein</fullName>
    </recommendedName>
</protein>
<dbReference type="Gene3D" id="3.50.50.60">
    <property type="entry name" value="FAD/NAD(P)-binding domain"/>
    <property type="match status" value="2"/>
</dbReference>
<dbReference type="EMBL" id="FQXJ01000033">
    <property type="protein sequence ID" value="SHJ01907.1"/>
    <property type="molecule type" value="Genomic_DNA"/>
</dbReference>
<dbReference type="Pfam" id="PF07992">
    <property type="entry name" value="Pyr_redox_2"/>
    <property type="match status" value="1"/>
</dbReference>
<dbReference type="Gene3D" id="3.30.70.2700">
    <property type="match status" value="1"/>
</dbReference>
<evidence type="ECO:0000259" key="2">
    <source>
        <dbReference type="Pfam" id="PF21688"/>
    </source>
</evidence>
<gene>
    <name evidence="3" type="ORF">SAMN02746098_05017</name>
</gene>
<dbReference type="PRINTS" id="PR00419">
    <property type="entry name" value="ADXRDTASE"/>
</dbReference>
<sequence length="537" mass="58797">MDKYVDFVWSNLRIPVEEDVFLTTMMARKLKVSEHSISGLRFLRRSLDARKKPHLVFVYTIQFSLEVPRTEGNRILARVTGLKEAPIEVPVIWTKPTNSLIHRPVVIGAGPAGYFAALTLARRGYAPLVLERGDSVEERTLKVRGFWDTGKLDTESNVQFGEGGAGTFSDGKLTTRIQDRRISDVLETFVKHGAPSEILYLAKPHIGTDILKDVVKRLRQEIVSLGGEVRFRAKVTGLQTSLGRLRKIIVNGEEEIPAEAVILAIGHSARDVYKCLFDMNLTLEKKSFAIGLRVEHPQSLINLSQYGVEEHPHLGPADYQLTYKDVRTGRGAYAFCMCPGGKVVAAASEEGGVVTNGMSGYARDTKIANSAIVVTVGADDFPTAHPLAGLEFQRSWEHKAFIAGGSTYMAPAQRVIDFLERRITNSFDLIPTYSPGVVSYNLHEVLPDAIGDVLERALRVFNGQIKGFTGEKATLTGIETRTSSPIRIVRNAQGESLNLAGLYPAGEGAGYAGGITSAAVDGIRIAEFLMAQFAPIE</sequence>
<dbReference type="InterPro" id="IPR028348">
    <property type="entry name" value="FAD-binding_protein"/>
</dbReference>
<dbReference type="InterPro" id="IPR049516">
    <property type="entry name" value="FAD-depend_C"/>
</dbReference>
<feature type="domain" description="FAD-dependent protein C-terminal" evidence="2">
    <location>
        <begin position="287"/>
        <end position="482"/>
    </location>
</feature>
<dbReference type="AlphaFoldDB" id="A0A1M6FW45"/>
<feature type="domain" description="FAD/NAD(P)-binding" evidence="1">
    <location>
        <begin position="105"/>
        <end position="271"/>
    </location>
</feature>
<organism evidence="3 4">
    <name type="scientific">Desulfosporosinus lacus DSM 15449</name>
    <dbReference type="NCBI Taxonomy" id="1121420"/>
    <lineage>
        <taxon>Bacteria</taxon>
        <taxon>Bacillati</taxon>
        <taxon>Bacillota</taxon>
        <taxon>Clostridia</taxon>
        <taxon>Eubacteriales</taxon>
        <taxon>Desulfitobacteriaceae</taxon>
        <taxon>Desulfosporosinus</taxon>
    </lineage>
</organism>
<evidence type="ECO:0000259" key="1">
    <source>
        <dbReference type="Pfam" id="PF07992"/>
    </source>
</evidence>
<dbReference type="PIRSF" id="PIRSF038984">
    <property type="entry name" value="FAD_binding_protein"/>
    <property type="match status" value="1"/>
</dbReference>